<accession>A0ABD3FN84</accession>
<evidence type="ECO:0000313" key="2">
    <source>
        <dbReference type="Proteomes" id="UP001632037"/>
    </source>
</evidence>
<sequence>MKSVVLNARLIGGSKYPLIQLEHHELFRNPDKSAGNVEVRSGRSIFKARDIGTLFGMQSLVKSILSEETRYEHGVDYVVIQPSLNQNIDR</sequence>
<comment type="caution">
    <text evidence="1">The sequence shown here is derived from an EMBL/GenBank/DDBJ whole genome shotgun (WGS) entry which is preliminary data.</text>
</comment>
<protein>
    <submittedName>
        <fullName evidence="1">Uncharacterized protein</fullName>
    </submittedName>
</protein>
<name>A0ABD3FN84_9STRA</name>
<proteinExistence type="predicted"/>
<organism evidence="1 2">
    <name type="scientific">Phytophthora oleae</name>
    <dbReference type="NCBI Taxonomy" id="2107226"/>
    <lineage>
        <taxon>Eukaryota</taxon>
        <taxon>Sar</taxon>
        <taxon>Stramenopiles</taxon>
        <taxon>Oomycota</taxon>
        <taxon>Peronosporomycetes</taxon>
        <taxon>Peronosporales</taxon>
        <taxon>Peronosporaceae</taxon>
        <taxon>Phytophthora</taxon>
    </lineage>
</organism>
<dbReference type="EMBL" id="JBIMZQ010000011">
    <property type="protein sequence ID" value="KAL3668372.1"/>
    <property type="molecule type" value="Genomic_DNA"/>
</dbReference>
<dbReference type="AlphaFoldDB" id="A0ABD3FN84"/>
<keyword evidence="2" id="KW-1185">Reference proteome</keyword>
<dbReference type="Proteomes" id="UP001632037">
    <property type="component" value="Unassembled WGS sequence"/>
</dbReference>
<gene>
    <name evidence="1" type="ORF">V7S43_006461</name>
</gene>
<evidence type="ECO:0000313" key="1">
    <source>
        <dbReference type="EMBL" id="KAL3668372.1"/>
    </source>
</evidence>
<reference evidence="1 2" key="1">
    <citation type="submission" date="2024-09" db="EMBL/GenBank/DDBJ databases">
        <title>Genome sequencing and assembly of Phytophthora oleae, isolate VK10A, causative agent of rot of olive drupes.</title>
        <authorList>
            <person name="Conti Taguali S."/>
            <person name="Riolo M."/>
            <person name="La Spada F."/>
            <person name="Cacciola S.O."/>
            <person name="Dionisio G."/>
        </authorList>
    </citation>
    <scope>NUCLEOTIDE SEQUENCE [LARGE SCALE GENOMIC DNA]</scope>
    <source>
        <strain evidence="1 2">VK10A</strain>
    </source>
</reference>